<dbReference type="Gene3D" id="2.30.170.40">
    <property type="entry name" value="Ribosomal protein L28/L24"/>
    <property type="match status" value="1"/>
</dbReference>
<dbReference type="InterPro" id="IPR001383">
    <property type="entry name" value="Ribosomal_bL28_bact-type"/>
</dbReference>
<keyword evidence="7" id="KW-1185">Reference proteome</keyword>
<evidence type="ECO:0000256" key="1">
    <source>
        <dbReference type="ARBA" id="ARBA00008760"/>
    </source>
</evidence>
<dbReference type="FunCoup" id="A0A4V2SNY0">
    <property type="interactions" value="400"/>
</dbReference>
<dbReference type="GO" id="GO:0006412">
    <property type="term" value="P:translation"/>
    <property type="evidence" value="ECO:0007669"/>
    <property type="project" value="UniProtKB-UniRule"/>
</dbReference>
<comment type="caution">
    <text evidence="6">The sequence shown here is derived from an EMBL/GenBank/DDBJ whole genome shotgun (WGS) entry which is preliminary data.</text>
</comment>
<proteinExistence type="inferred from homology"/>
<dbReference type="GO" id="GO:0022625">
    <property type="term" value="C:cytosolic large ribosomal subunit"/>
    <property type="evidence" value="ECO:0007669"/>
    <property type="project" value="TreeGrafter"/>
</dbReference>
<dbReference type="PANTHER" id="PTHR13528:SF2">
    <property type="entry name" value="LARGE RIBOSOMAL SUBUNIT PROTEIN BL28M"/>
    <property type="match status" value="1"/>
</dbReference>
<dbReference type="InterPro" id="IPR037147">
    <property type="entry name" value="Ribosomal_bL28_sf"/>
</dbReference>
<dbReference type="InParanoid" id="A0A4V2SNY0"/>
<reference evidence="6 7" key="1">
    <citation type="submission" date="2019-03" db="EMBL/GenBank/DDBJ databases">
        <title>Genomic Encyclopedia of Type Strains, Phase IV (KMG-IV): sequencing the most valuable type-strain genomes for metagenomic binning, comparative biology and taxonomic classification.</title>
        <authorList>
            <person name="Goeker M."/>
        </authorList>
    </citation>
    <scope>NUCLEOTIDE SEQUENCE [LARGE SCALE GENOMIC DNA]</scope>
    <source>
        <strain evidence="6 7">DSM 2132</strain>
    </source>
</reference>
<dbReference type="InterPro" id="IPR034704">
    <property type="entry name" value="Ribosomal_bL28/bL31-like_sf"/>
</dbReference>
<dbReference type="GO" id="GO:0003735">
    <property type="term" value="F:structural constituent of ribosome"/>
    <property type="evidence" value="ECO:0007669"/>
    <property type="project" value="InterPro"/>
</dbReference>
<sequence>MARMCELTGKKPLVGMNVSHSHIRTKRRYLPNLQNVSFWSDVLGRSVTLKVSTAALRTVDHNDGLDNFLLTTPATKLAPKAAKLKKQIEAKHADTAAA</sequence>
<accession>A0A4V2SNY0</accession>
<evidence type="ECO:0000256" key="3">
    <source>
        <dbReference type="ARBA" id="ARBA00023274"/>
    </source>
</evidence>
<dbReference type="RefSeq" id="WP_132708881.1">
    <property type="nucleotide sequence ID" value="NZ_JACIGF010000008.1"/>
</dbReference>
<keyword evidence="2 5" id="KW-0689">Ribosomal protein</keyword>
<dbReference type="EMBL" id="SLXO01000008">
    <property type="protein sequence ID" value="TCP32946.1"/>
    <property type="molecule type" value="Genomic_DNA"/>
</dbReference>
<organism evidence="6 7">
    <name type="scientific">Rhodothalassium salexigens DSM 2132</name>
    <dbReference type="NCBI Taxonomy" id="1188247"/>
    <lineage>
        <taxon>Bacteria</taxon>
        <taxon>Pseudomonadati</taxon>
        <taxon>Pseudomonadota</taxon>
        <taxon>Alphaproteobacteria</taxon>
        <taxon>Rhodothalassiales</taxon>
        <taxon>Rhodothalassiaceae</taxon>
        <taxon>Rhodothalassium</taxon>
    </lineage>
</organism>
<evidence type="ECO:0000256" key="2">
    <source>
        <dbReference type="ARBA" id="ARBA00022980"/>
    </source>
</evidence>
<comment type="similarity">
    <text evidence="1 5">Belongs to the bacterial ribosomal protein bL28 family.</text>
</comment>
<evidence type="ECO:0000313" key="6">
    <source>
        <dbReference type="EMBL" id="TCP32946.1"/>
    </source>
</evidence>
<keyword evidence="3 5" id="KW-0687">Ribonucleoprotein</keyword>
<dbReference type="Proteomes" id="UP000295399">
    <property type="component" value="Unassembled WGS sequence"/>
</dbReference>
<dbReference type="SUPFAM" id="SSF143800">
    <property type="entry name" value="L28p-like"/>
    <property type="match status" value="1"/>
</dbReference>
<dbReference type="OrthoDB" id="9805609at2"/>
<evidence type="ECO:0000256" key="4">
    <source>
        <dbReference type="ARBA" id="ARBA00035174"/>
    </source>
</evidence>
<dbReference type="AlphaFoldDB" id="A0A4V2SNY0"/>
<dbReference type="Pfam" id="PF00830">
    <property type="entry name" value="Ribosomal_L28"/>
    <property type="match status" value="1"/>
</dbReference>
<dbReference type="NCBIfam" id="TIGR00009">
    <property type="entry name" value="L28"/>
    <property type="match status" value="1"/>
</dbReference>
<dbReference type="PANTHER" id="PTHR13528">
    <property type="entry name" value="39S RIBOSOMAL PROTEIN L28, MITOCHONDRIAL"/>
    <property type="match status" value="1"/>
</dbReference>
<dbReference type="HAMAP" id="MF_00373">
    <property type="entry name" value="Ribosomal_bL28"/>
    <property type="match status" value="1"/>
</dbReference>
<evidence type="ECO:0000313" key="7">
    <source>
        <dbReference type="Proteomes" id="UP000295399"/>
    </source>
</evidence>
<gene>
    <name evidence="5" type="primary">rpmB</name>
    <name evidence="6" type="ORF">EV659_10845</name>
</gene>
<name>A0A4V2SNY0_RHOSA</name>
<evidence type="ECO:0000256" key="5">
    <source>
        <dbReference type="HAMAP-Rule" id="MF_00373"/>
    </source>
</evidence>
<protein>
    <recommendedName>
        <fullName evidence="4 5">Large ribosomal subunit protein bL28</fullName>
    </recommendedName>
</protein>
<dbReference type="InterPro" id="IPR026569">
    <property type="entry name" value="Ribosomal_bL28"/>
</dbReference>